<sequence length="193" mass="21781">MSIIANKVPGVYASPCQDDRTVFDFRGINNSNVLTLGSMVTNNDNAKEIIETWLKTSFTSGWEGKQDVKVKIPKLISNHSHISYSTQALSGMQASNEASFVSIPVLDERSKWCLLRLERHVNASDSNDDSIEKLGFPKESMEPPRHTHGLIRGHKTAKNLTTADTEYWFVSDEGIDMIWDSDFKNIVFEEDQK</sequence>
<dbReference type="Pfam" id="PF02502">
    <property type="entry name" value="LacAB_rpiB"/>
    <property type="match status" value="1"/>
</dbReference>
<protein>
    <submittedName>
        <fullName evidence="1">Uncharacterized protein</fullName>
    </submittedName>
</protein>
<dbReference type="VEuPathDB" id="FungiDB:FUN_003529"/>
<evidence type="ECO:0000313" key="4">
    <source>
        <dbReference type="Proteomes" id="UP000232722"/>
    </source>
</evidence>
<reference evidence="2 3" key="3">
    <citation type="submission" date="2017-10" db="EMBL/GenBank/DDBJ databases">
        <title>Extensive intraspecific genome diversity in a model arbuscular mycorrhizal fungus.</title>
        <authorList>
            <person name="Chen E.C.H."/>
            <person name="Morin E."/>
            <person name="Baudet D."/>
            <person name="Noel J."/>
            <person name="Ndikumana S."/>
            <person name="Charron P."/>
            <person name="St-Onge C."/>
            <person name="Giorgi J."/>
            <person name="Grigoriev I.V."/>
            <person name="Roux C."/>
            <person name="Martin F.M."/>
            <person name="Corradi N."/>
        </authorList>
    </citation>
    <scope>NUCLEOTIDE SEQUENCE [LARGE SCALE GENOMIC DNA]</scope>
    <source>
        <strain evidence="2 3">A1</strain>
    </source>
</reference>
<dbReference type="Proteomes" id="UP000232722">
    <property type="component" value="Unassembled WGS sequence"/>
</dbReference>
<accession>A0A2I1FF16</accession>
<dbReference type="GO" id="GO:0005975">
    <property type="term" value="P:carbohydrate metabolic process"/>
    <property type="evidence" value="ECO:0007669"/>
    <property type="project" value="InterPro"/>
</dbReference>
<dbReference type="PANTHER" id="PTHR30345">
    <property type="entry name" value="RIBOSE-5-PHOSPHATE ISOMERASE B"/>
    <property type="match status" value="1"/>
</dbReference>
<dbReference type="InterPro" id="IPR036569">
    <property type="entry name" value="RpiB_LacA_LacB_sf"/>
</dbReference>
<reference evidence="1 4" key="1">
    <citation type="submission" date="2016-04" db="EMBL/GenBank/DDBJ databases">
        <title>Genome analyses suggest a sexual origin of heterokaryosis in a supposedly ancient asexual fungus.</title>
        <authorList>
            <person name="Ropars J."/>
            <person name="Sedzielewska K."/>
            <person name="Noel J."/>
            <person name="Charron P."/>
            <person name="Farinelli L."/>
            <person name="Marton T."/>
            <person name="Kruger M."/>
            <person name="Pelin A."/>
            <person name="Brachmann A."/>
            <person name="Corradi N."/>
        </authorList>
    </citation>
    <scope>NUCLEOTIDE SEQUENCE [LARGE SCALE GENOMIC DNA]</scope>
    <source>
        <strain evidence="1 4">A5</strain>
    </source>
</reference>
<dbReference type="VEuPathDB" id="FungiDB:RhiirA1_465518"/>
<dbReference type="GO" id="GO:0016853">
    <property type="term" value="F:isomerase activity"/>
    <property type="evidence" value="ECO:0007669"/>
    <property type="project" value="InterPro"/>
</dbReference>
<reference evidence="1 4" key="2">
    <citation type="submission" date="2017-09" db="EMBL/GenBank/DDBJ databases">
        <title>Extensive intraspecific genome diversity in a model arbuscular mycorrhizal fungus.</title>
        <authorList>
            <person name="Chen E.C."/>
            <person name="Morin E."/>
            <person name="Beaudet D."/>
            <person name="Noel J."/>
            <person name="Ndikumana S."/>
            <person name="Charron P."/>
            <person name="St-Onge C."/>
            <person name="Giorgi J."/>
            <person name="Grigoriev I.V."/>
            <person name="Roux C."/>
            <person name="Martin F.M."/>
            <person name="Corradi N."/>
        </authorList>
    </citation>
    <scope>NUCLEOTIDE SEQUENCE [LARGE SCALE GENOMIC DNA]</scope>
    <source>
        <strain evidence="1 4">A5</strain>
    </source>
</reference>
<reference evidence="2 3" key="4">
    <citation type="submission" date="2017-10" db="EMBL/GenBank/DDBJ databases">
        <title>Genome analyses suggest a sexual origin of heterokaryosis in a supposedly ancient asexual fungus.</title>
        <authorList>
            <person name="Corradi N."/>
            <person name="Sedzielewska K."/>
            <person name="Noel J."/>
            <person name="Charron P."/>
            <person name="Farinelli L."/>
            <person name="Marton T."/>
            <person name="Kruger M."/>
            <person name="Pelin A."/>
            <person name="Brachmann A."/>
            <person name="Corradi N."/>
        </authorList>
    </citation>
    <scope>NUCLEOTIDE SEQUENCE [LARGE SCALE GENOMIC DNA]</scope>
    <source>
        <strain evidence="2 3">A1</strain>
    </source>
</reference>
<evidence type="ECO:0000313" key="3">
    <source>
        <dbReference type="Proteomes" id="UP000232688"/>
    </source>
</evidence>
<dbReference type="Proteomes" id="UP000232688">
    <property type="component" value="Unassembled WGS sequence"/>
</dbReference>
<dbReference type="PANTHER" id="PTHR30345:SF0">
    <property type="entry name" value="DNA DAMAGE-REPAIR_TOLERATION PROTEIN DRT102"/>
    <property type="match status" value="1"/>
</dbReference>
<dbReference type="EMBL" id="LLXH01000891">
    <property type="protein sequence ID" value="PKC62168.1"/>
    <property type="molecule type" value="Genomic_DNA"/>
</dbReference>
<organism evidence="1 4">
    <name type="scientific">Rhizophagus irregularis</name>
    <dbReference type="NCBI Taxonomy" id="588596"/>
    <lineage>
        <taxon>Eukaryota</taxon>
        <taxon>Fungi</taxon>
        <taxon>Fungi incertae sedis</taxon>
        <taxon>Mucoromycota</taxon>
        <taxon>Glomeromycotina</taxon>
        <taxon>Glomeromycetes</taxon>
        <taxon>Glomerales</taxon>
        <taxon>Glomeraceae</taxon>
        <taxon>Rhizophagus</taxon>
    </lineage>
</organism>
<gene>
    <name evidence="2" type="ORF">RhiirA1_465518</name>
    <name evidence="1" type="ORF">RhiirA5_506507</name>
</gene>
<dbReference type="EMBL" id="LLXJ01003029">
    <property type="protein sequence ID" value="PKB97697.1"/>
    <property type="molecule type" value="Genomic_DNA"/>
</dbReference>
<proteinExistence type="predicted"/>
<dbReference type="SUPFAM" id="SSF89623">
    <property type="entry name" value="Ribose/Galactose isomerase RpiB/AlsB"/>
    <property type="match status" value="1"/>
</dbReference>
<dbReference type="InterPro" id="IPR003500">
    <property type="entry name" value="RpiB_LacA_LacB"/>
</dbReference>
<dbReference type="VEuPathDB" id="FungiDB:RhiirFUN_023320"/>
<dbReference type="AlphaFoldDB" id="A0A2I1FF16"/>
<comment type="caution">
    <text evidence="1">The sequence shown here is derived from an EMBL/GenBank/DDBJ whole genome shotgun (WGS) entry which is preliminary data.</text>
</comment>
<name>A0A2I1FF16_9GLOM</name>
<dbReference type="OrthoDB" id="10304102at2759"/>
<evidence type="ECO:0000313" key="2">
    <source>
        <dbReference type="EMBL" id="PKC62168.1"/>
    </source>
</evidence>
<dbReference type="Gene3D" id="3.40.1400.10">
    <property type="entry name" value="Sugar-phosphate isomerase, RpiB/LacA/LacB"/>
    <property type="match status" value="1"/>
</dbReference>
<evidence type="ECO:0000313" key="1">
    <source>
        <dbReference type="EMBL" id="PKB97697.1"/>
    </source>
</evidence>